<dbReference type="SFLD" id="SFLDS00001">
    <property type="entry name" value="Enolase"/>
    <property type="match status" value="1"/>
</dbReference>
<dbReference type="InterPro" id="IPR029017">
    <property type="entry name" value="Enolase-like_N"/>
</dbReference>
<dbReference type="GO" id="GO:0009063">
    <property type="term" value="P:amino acid catabolic process"/>
    <property type="evidence" value="ECO:0007669"/>
    <property type="project" value="InterPro"/>
</dbReference>
<dbReference type="InterPro" id="IPR018110">
    <property type="entry name" value="Mandel_Rmase/mucon_lact_enz_CS"/>
</dbReference>
<dbReference type="InterPro" id="IPR029065">
    <property type="entry name" value="Enolase_C-like"/>
</dbReference>
<dbReference type="Gene3D" id="3.30.390.10">
    <property type="entry name" value="Enolase-like, N-terminal domain"/>
    <property type="match status" value="1"/>
</dbReference>
<dbReference type="InterPro" id="IPR036849">
    <property type="entry name" value="Enolase-like_C_sf"/>
</dbReference>
<feature type="region of interest" description="Disordered" evidence="3">
    <location>
        <begin position="1"/>
        <end position="25"/>
    </location>
</feature>
<protein>
    <submittedName>
        <fullName evidence="5">Mandelate racemase</fullName>
    </submittedName>
</protein>
<dbReference type="PANTHER" id="PTHR48080:SF3">
    <property type="entry name" value="ENOLASE SUPERFAMILY MEMBER DDB_G0284701"/>
    <property type="match status" value="1"/>
</dbReference>
<sequence length="392" mass="40225">MGNQRRAAPGDAGRQPPRPAGGGAVRPTIAAIHTAAISLEAHPDLVVTGAKGTHARSHFLLVRVVTSTGVEGYGEVSATPLWSGEDGVSAAHFIREILGPALVGRPLMPVGGLELLMDHLLAGNPFTKAGVSIALWDAFARTLDVPLAAALGGPYRDEIPIKLSLSGDGAALDTVFRAATAAGFRAYKVKVGLGVEGDLARVTRARELAGPAAFLGADANGGWTRSQAARAIPALAERGVAFVEQPVAPADLAGMRQLRALGLPVVADESVFGQADLTALVRAEAADCVSLYVGKSGGPGRAVAMGQLAAAFGIDTLLGSNGELGIGAAAQLHVACALPALSVEFPSDIIGAHYYAEDILDEPLDSDGRRVKLGDSPGLGVRPRADLMREFR</sequence>
<gene>
    <name evidence="5" type="ORF">FH608_018665</name>
</gene>
<name>A0A5C4WIE1_9ACTN</name>
<organism evidence="5 6">
    <name type="scientific">Nonomuraea phyllanthi</name>
    <dbReference type="NCBI Taxonomy" id="2219224"/>
    <lineage>
        <taxon>Bacteria</taxon>
        <taxon>Bacillati</taxon>
        <taxon>Actinomycetota</taxon>
        <taxon>Actinomycetes</taxon>
        <taxon>Streptosporangiales</taxon>
        <taxon>Streptosporangiaceae</taxon>
        <taxon>Nonomuraea</taxon>
    </lineage>
</organism>
<reference evidence="5 6" key="1">
    <citation type="submission" date="2019-10" db="EMBL/GenBank/DDBJ databases">
        <title>Nonomuraea sp. nov., isolated from Phyllanthus amarus.</title>
        <authorList>
            <person name="Klykleung N."/>
            <person name="Tanasupawat S."/>
        </authorList>
    </citation>
    <scope>NUCLEOTIDE SEQUENCE [LARGE SCALE GENOMIC DNA]</scope>
    <source>
        <strain evidence="5 6">PA1-10</strain>
    </source>
</reference>
<proteinExistence type="inferred from homology"/>
<dbReference type="InterPro" id="IPR013342">
    <property type="entry name" value="Mandelate_racemase_C"/>
</dbReference>
<evidence type="ECO:0000259" key="4">
    <source>
        <dbReference type="SMART" id="SM00922"/>
    </source>
</evidence>
<dbReference type="InterPro" id="IPR034593">
    <property type="entry name" value="DgoD-like"/>
</dbReference>
<dbReference type="Pfam" id="PF13378">
    <property type="entry name" value="MR_MLE_C"/>
    <property type="match status" value="1"/>
</dbReference>
<evidence type="ECO:0000256" key="2">
    <source>
        <dbReference type="ARBA" id="ARBA00022723"/>
    </source>
</evidence>
<accession>A0A5C4WIE1</accession>
<dbReference type="GO" id="GO:0046872">
    <property type="term" value="F:metal ion binding"/>
    <property type="evidence" value="ECO:0007669"/>
    <property type="project" value="UniProtKB-KW"/>
</dbReference>
<dbReference type="Proteomes" id="UP000312512">
    <property type="component" value="Unassembled WGS sequence"/>
</dbReference>
<dbReference type="EMBL" id="VDLX02000006">
    <property type="protein sequence ID" value="KAB8194194.1"/>
    <property type="molecule type" value="Genomic_DNA"/>
</dbReference>
<evidence type="ECO:0000313" key="6">
    <source>
        <dbReference type="Proteomes" id="UP000312512"/>
    </source>
</evidence>
<feature type="compositionally biased region" description="Low complexity" evidence="3">
    <location>
        <begin position="1"/>
        <end position="15"/>
    </location>
</feature>
<feature type="domain" description="Mandelate racemase/muconate lactonizing enzyme C-terminal" evidence="4">
    <location>
        <begin position="169"/>
        <end position="264"/>
    </location>
</feature>
<dbReference type="SUPFAM" id="SSF54826">
    <property type="entry name" value="Enolase N-terminal domain-like"/>
    <property type="match status" value="1"/>
</dbReference>
<dbReference type="Gene3D" id="3.20.20.120">
    <property type="entry name" value="Enolase-like C-terminal domain"/>
    <property type="match status" value="1"/>
</dbReference>
<keyword evidence="6" id="KW-1185">Reference proteome</keyword>
<dbReference type="InterPro" id="IPR013341">
    <property type="entry name" value="Mandelate_racemase_N_dom"/>
</dbReference>
<dbReference type="OrthoDB" id="5241672at2"/>
<evidence type="ECO:0000313" key="5">
    <source>
        <dbReference type="EMBL" id="KAB8194194.1"/>
    </source>
</evidence>
<evidence type="ECO:0000256" key="1">
    <source>
        <dbReference type="ARBA" id="ARBA00008031"/>
    </source>
</evidence>
<dbReference type="Pfam" id="PF02746">
    <property type="entry name" value="MR_MLE_N"/>
    <property type="match status" value="1"/>
</dbReference>
<evidence type="ECO:0000256" key="3">
    <source>
        <dbReference type="SAM" id="MobiDB-lite"/>
    </source>
</evidence>
<dbReference type="SUPFAM" id="SSF51604">
    <property type="entry name" value="Enolase C-terminal domain-like"/>
    <property type="match status" value="1"/>
</dbReference>
<dbReference type="PROSITE" id="PS00909">
    <property type="entry name" value="MR_MLE_2"/>
    <property type="match status" value="1"/>
</dbReference>
<dbReference type="SMART" id="SM00922">
    <property type="entry name" value="MR_MLE"/>
    <property type="match status" value="1"/>
</dbReference>
<comment type="caution">
    <text evidence="5">The sequence shown here is derived from an EMBL/GenBank/DDBJ whole genome shotgun (WGS) entry which is preliminary data.</text>
</comment>
<dbReference type="AlphaFoldDB" id="A0A5C4WIE1"/>
<keyword evidence="2" id="KW-0479">Metal-binding</keyword>
<comment type="similarity">
    <text evidence="1">Belongs to the mandelate racemase/muconate lactonizing enzyme family.</text>
</comment>
<dbReference type="PANTHER" id="PTHR48080">
    <property type="entry name" value="D-GALACTONATE DEHYDRATASE-RELATED"/>
    <property type="match status" value="1"/>
</dbReference>
<dbReference type="SFLD" id="SFLDG00180">
    <property type="entry name" value="muconate_cycloisomerase"/>
    <property type="match status" value="1"/>
</dbReference>